<organism evidence="4 5">
    <name type="scientific">Symbiodinium pilosum</name>
    <name type="common">Dinoflagellate</name>
    <dbReference type="NCBI Taxonomy" id="2952"/>
    <lineage>
        <taxon>Eukaryota</taxon>
        <taxon>Sar</taxon>
        <taxon>Alveolata</taxon>
        <taxon>Dinophyceae</taxon>
        <taxon>Suessiales</taxon>
        <taxon>Symbiodiniaceae</taxon>
        <taxon>Symbiodinium</taxon>
    </lineage>
</organism>
<feature type="domain" description="EF-hand" evidence="3">
    <location>
        <begin position="436"/>
        <end position="471"/>
    </location>
</feature>
<dbReference type="GO" id="GO:0005509">
    <property type="term" value="F:calcium ion binding"/>
    <property type="evidence" value="ECO:0007669"/>
    <property type="project" value="InterPro"/>
</dbReference>
<dbReference type="OrthoDB" id="414611at2759"/>
<dbReference type="InterPro" id="IPR002048">
    <property type="entry name" value="EF_hand_dom"/>
</dbReference>
<dbReference type="PROSITE" id="PS50222">
    <property type="entry name" value="EF_HAND_2"/>
    <property type="match status" value="1"/>
</dbReference>
<evidence type="ECO:0000313" key="4">
    <source>
        <dbReference type="EMBL" id="CAE7600952.1"/>
    </source>
</evidence>
<sequence>MHAAQSQSLPDLRDHDQEFRKSGFFALKRSSKVRDINLEEIKQRRASIYHGAKKKLEQMEKEEQERWERRRRGLYGLSNSEKACFARPVPAAPDTLARMKDMGGVGGTRPERRSVSKGTMGTVRSESACSDDGQQSPKPRRRNAALVTERAALSSVELTEEAVERILRVLFPTNPASMARVGSSYRRQRGVKALAFQANNASLSVPALPSISALGSDDSTAVKRSLTSVLKPSKDKQSLAEARDFKALLLLSPRSALDQSLKKVVSGIDAQQLKKMSDLLKRELNIKFEAQDSSAPRRQPLYVTPENAGTKRDKEVLGRSKYEASSVAEVWESAEQPDFTKKPVFHRLKNAALLVRKIGDMSDELNKEGGEAIAFARRQQPAPLGDDCNFSLRKFRKRLLGKHMCLADAFRCLDLNVNQKIGPQEWGAMFRGSGLATFREARISFELLDLNRDGSVTLGEFQAALEGVAEITGIDGLRKRLVAFGYTKTMQALESMEGNGLVNPAKPLILEEFGAALCRIHVVEPDEHRAIFDNVRDSGDPVSKASLHDLVAALGSVGPSLLMEDIADRARLRFGNSDAVWAGLGPGSARQENIDLKVFERKLIDQLSVPKMSAQKACRILDVDDGGDLSRSELISALALSRPTLHMEDFRRKVQQRYRSIEAIFRECFEHLESEELNNDDDMRLTCSEFAEILEELDFSRRETSYLFWLADANGTAKLTLYEFFRGVKLFVPSCVVEGIRLQALVHHRRISDLFRNSGVAWDRRLNFQAFTQLLTKLDVKCEDPQLIFDFLDVRSCGSVCISEVVSCLQNISPGVKERSTTQESDKRVEKDVRATLAPMHKTVTELKSTMKRDVSEESKTCKFRSKSATQRIQIQNEKLTR</sequence>
<proteinExistence type="predicted"/>
<feature type="compositionally biased region" description="Polar residues" evidence="2">
    <location>
        <begin position="116"/>
        <end position="137"/>
    </location>
</feature>
<dbReference type="PROSITE" id="PS00018">
    <property type="entry name" value="EF_HAND_1"/>
    <property type="match status" value="2"/>
</dbReference>
<feature type="region of interest" description="Disordered" evidence="2">
    <location>
        <begin position="101"/>
        <end position="143"/>
    </location>
</feature>
<dbReference type="SUPFAM" id="SSF47473">
    <property type="entry name" value="EF-hand"/>
    <property type="match status" value="1"/>
</dbReference>
<name>A0A812V210_SYMPI</name>
<dbReference type="SMART" id="SM00054">
    <property type="entry name" value="EFh"/>
    <property type="match status" value="4"/>
</dbReference>
<evidence type="ECO:0000256" key="1">
    <source>
        <dbReference type="ARBA" id="ARBA00022837"/>
    </source>
</evidence>
<keyword evidence="1" id="KW-0106">Calcium</keyword>
<reference evidence="4" key="1">
    <citation type="submission" date="2021-02" db="EMBL/GenBank/DDBJ databases">
        <authorList>
            <person name="Dougan E. K."/>
            <person name="Rhodes N."/>
            <person name="Thang M."/>
            <person name="Chan C."/>
        </authorList>
    </citation>
    <scope>NUCLEOTIDE SEQUENCE</scope>
</reference>
<comment type="caution">
    <text evidence="4">The sequence shown here is derived from an EMBL/GenBank/DDBJ whole genome shotgun (WGS) entry which is preliminary data.</text>
</comment>
<evidence type="ECO:0000313" key="5">
    <source>
        <dbReference type="Proteomes" id="UP000649617"/>
    </source>
</evidence>
<evidence type="ECO:0000259" key="3">
    <source>
        <dbReference type="PROSITE" id="PS50222"/>
    </source>
</evidence>
<dbReference type="AlphaFoldDB" id="A0A812V210"/>
<accession>A0A812V210</accession>
<dbReference type="Gene3D" id="1.10.238.10">
    <property type="entry name" value="EF-hand"/>
    <property type="match status" value="2"/>
</dbReference>
<dbReference type="InterPro" id="IPR018247">
    <property type="entry name" value="EF_Hand_1_Ca_BS"/>
</dbReference>
<gene>
    <name evidence="4" type="ORF">SPIL2461_LOCUS15958</name>
</gene>
<dbReference type="Proteomes" id="UP000649617">
    <property type="component" value="Unassembled WGS sequence"/>
</dbReference>
<evidence type="ECO:0000256" key="2">
    <source>
        <dbReference type="SAM" id="MobiDB-lite"/>
    </source>
</evidence>
<dbReference type="EMBL" id="CAJNIZ010040247">
    <property type="protein sequence ID" value="CAE7600952.1"/>
    <property type="molecule type" value="Genomic_DNA"/>
</dbReference>
<dbReference type="InterPro" id="IPR011992">
    <property type="entry name" value="EF-hand-dom_pair"/>
</dbReference>
<protein>
    <recommendedName>
        <fullName evidence="3">EF-hand domain-containing protein</fullName>
    </recommendedName>
</protein>
<keyword evidence="5" id="KW-1185">Reference proteome</keyword>